<dbReference type="SUPFAM" id="SSF50985">
    <property type="entry name" value="RCC1/BLIP-II"/>
    <property type="match status" value="2"/>
</dbReference>
<dbReference type="Gene3D" id="3.80.10.10">
    <property type="entry name" value="Ribonuclease Inhibitor"/>
    <property type="match status" value="5"/>
</dbReference>
<feature type="repeat" description="RCC1" evidence="3">
    <location>
        <begin position="1001"/>
        <end position="1052"/>
    </location>
</feature>
<evidence type="ECO:0000256" key="2">
    <source>
        <dbReference type="ARBA" id="ARBA00022737"/>
    </source>
</evidence>
<protein>
    <submittedName>
        <fullName evidence="4">Uncharacterized protein</fullName>
    </submittedName>
</protein>
<dbReference type="SUPFAM" id="SSF52058">
    <property type="entry name" value="L domain-like"/>
    <property type="match status" value="2"/>
</dbReference>
<dbReference type="PRINTS" id="PR00633">
    <property type="entry name" value="RCCNDNSATION"/>
</dbReference>
<sequence length="1147" mass="125695">AFSIDKKKSVFSKRRRSTSLFIKRLEKETKKNRHRECLCLAMDRILKAARTSGSLNLSNRSLREVPTEVYQCLETTGEGENWWEAVDLQKLILAHNEIEVLREDLKNLACLVVLNVSHNKLSQLPAAIGELTAMKSLDVSFNSISELPEQISSATSLVKLDCSSNRLKELPESLGRCLDLSDLKASNNQISSLHEDMANCSKLSKLDVEGNKLTALSERQIASWTMLTELNASKNMLVDLPQNIGSLSRLIRLDLHQNKISSIPPSIGGCSSLVEFYLGMNSLSTLPAEIGDLSRLGTLDLRSNQLKEYPVGGCKLKLSYLDLSNNSLTGLHPELGNMTTLKKLVLVGNPLRTLRSTLVNGPTAALLKYLRSRLSNGEETSASTPSKENVIASAARMSISTKELSLEGLNLTAVPSQVWESGEITKVNLSKNSIEELPAQLSSSASLQTLILSRNKIKDWPGEILKSLPALVCLKLDNNLLKQISLDGFQTVSGLQILDLSGNPASLGTGVHPKFSFLPQLQELYLSRVQLSEVPEDILNLSNLLILDLSQNLLQSIPKDIKKMTSLKHLDISNNNISSLPPELGLLEPTLEVLRLDGNPLRSIRRPILERGTKAVLNYLKDRIPVYDFNRKKTFTKLVGKILKKSVSSFTFSVLIFMAGGNWIVSFEDLPCHLILEVLTSGRLNAFDLLSLQLTSKKVFGGSCFGLYPLKFRSLADYAASQLCSVHPVYVGMGLPTQKELFANCEGNWKRLLRFLQSVEQSSDMVETSAGNMQVTTGRYHTLLINNSKVYSCGSSLSGVLAHGPETTQCVAFTPVEFPFSAQVAQVSATQNHSAFVLQSGEVLTCGDNSSHCCGHLDISRPIFRPKLVEALKGTPCKQVAAGLHFTVFLSREGRVFTCGSNTHGQLGHGDTLDRPVPKAVEFLQSVGPVVQISTGPSYVLAVTQDGSVYSFGSGSSFCLGHGEQQDEHQPRVIQAFKRKGIHILRVSAGDEHAVALDSIGRVYTWGKGYCGALGHGDENDKITPQVLVSLNNCLAVQVCARKRKTFVLVEGGLLYGFGWMGFGSLGFPDRGVSDKVLRPRVLECLKQHRVCQVSTGLYHTIVVTQGGRIFGFGDNERAQLGHDSLRGCLEPTEIFLHCGRSRSRLC</sequence>
<dbReference type="Pfam" id="PF13855">
    <property type="entry name" value="LRR_8"/>
    <property type="match status" value="4"/>
</dbReference>
<dbReference type="InterPro" id="IPR000408">
    <property type="entry name" value="Reg_chr_condens"/>
</dbReference>
<dbReference type="InterPro" id="IPR003591">
    <property type="entry name" value="Leu-rich_rpt_typical-subtyp"/>
</dbReference>
<accession>A0ABQ7ZKG7</accession>
<keyword evidence="2" id="KW-0677">Repeat</keyword>
<feature type="repeat" description="RCC1" evidence="3">
    <location>
        <begin position="1053"/>
        <end position="1107"/>
    </location>
</feature>
<evidence type="ECO:0000256" key="1">
    <source>
        <dbReference type="ARBA" id="ARBA00022614"/>
    </source>
</evidence>
<feature type="repeat" description="RCC1" evidence="3">
    <location>
        <begin position="894"/>
        <end position="946"/>
    </location>
</feature>
<dbReference type="Pfam" id="PF00415">
    <property type="entry name" value="RCC1"/>
    <property type="match status" value="4"/>
</dbReference>
<keyword evidence="5" id="KW-1185">Reference proteome</keyword>
<dbReference type="PRINTS" id="PR00019">
    <property type="entry name" value="LEURICHRPT"/>
</dbReference>
<dbReference type="PANTHER" id="PTHR48051">
    <property type="match status" value="1"/>
</dbReference>
<dbReference type="InterPro" id="IPR001611">
    <property type="entry name" value="Leu-rich_rpt"/>
</dbReference>
<dbReference type="PROSITE" id="PS00626">
    <property type="entry name" value="RCC1_2"/>
    <property type="match status" value="2"/>
</dbReference>
<evidence type="ECO:0000313" key="5">
    <source>
        <dbReference type="Proteomes" id="UP000824890"/>
    </source>
</evidence>
<name>A0ABQ7ZKG7_BRANA</name>
<evidence type="ECO:0000313" key="4">
    <source>
        <dbReference type="EMBL" id="KAH0880739.1"/>
    </source>
</evidence>
<dbReference type="InterPro" id="IPR009091">
    <property type="entry name" value="RCC1/BLIP-II"/>
</dbReference>
<dbReference type="PROSITE" id="PS50012">
    <property type="entry name" value="RCC1_3"/>
    <property type="match status" value="5"/>
</dbReference>
<dbReference type="InterPro" id="IPR050216">
    <property type="entry name" value="LRR_domain-containing"/>
</dbReference>
<proteinExistence type="predicted"/>
<dbReference type="InterPro" id="IPR032675">
    <property type="entry name" value="LRR_dom_sf"/>
</dbReference>
<dbReference type="SMART" id="SM00364">
    <property type="entry name" value="LRR_BAC"/>
    <property type="match status" value="11"/>
</dbReference>
<feature type="non-terminal residue" evidence="4">
    <location>
        <position position="1"/>
    </location>
</feature>
<dbReference type="SMART" id="SM00369">
    <property type="entry name" value="LRR_TYP"/>
    <property type="match status" value="15"/>
</dbReference>
<evidence type="ECO:0000256" key="3">
    <source>
        <dbReference type="PROSITE-ProRule" id="PRU00235"/>
    </source>
</evidence>
<comment type="caution">
    <text evidence="4">The sequence shown here is derived from an EMBL/GenBank/DDBJ whole genome shotgun (WGS) entry which is preliminary data.</text>
</comment>
<feature type="repeat" description="RCC1" evidence="3">
    <location>
        <begin position="947"/>
        <end position="1000"/>
    </location>
</feature>
<feature type="repeat" description="RCC1" evidence="3">
    <location>
        <begin position="841"/>
        <end position="893"/>
    </location>
</feature>
<dbReference type="PANTHER" id="PTHR48051:SF1">
    <property type="entry name" value="RAS SUPPRESSOR PROTEIN 1"/>
    <property type="match status" value="1"/>
</dbReference>
<dbReference type="Pfam" id="PF13540">
    <property type="entry name" value="RCC1_2"/>
    <property type="match status" value="1"/>
</dbReference>
<dbReference type="Gene3D" id="2.130.10.30">
    <property type="entry name" value="Regulator of chromosome condensation 1/beta-lactamase-inhibitor protein II"/>
    <property type="match status" value="2"/>
</dbReference>
<keyword evidence="1" id="KW-0433">Leucine-rich repeat</keyword>
<reference evidence="4 5" key="1">
    <citation type="submission" date="2021-05" db="EMBL/GenBank/DDBJ databases">
        <title>Genome Assembly of Synthetic Allotetraploid Brassica napus Reveals Homoeologous Exchanges between Subgenomes.</title>
        <authorList>
            <person name="Davis J.T."/>
        </authorList>
    </citation>
    <scope>NUCLEOTIDE SEQUENCE [LARGE SCALE GENOMIC DNA]</scope>
    <source>
        <strain evidence="5">cv. Da-Ae</strain>
        <tissue evidence="4">Seedling</tissue>
    </source>
</reference>
<dbReference type="Pfam" id="PF00560">
    <property type="entry name" value="LRR_1"/>
    <property type="match status" value="1"/>
</dbReference>
<dbReference type="Proteomes" id="UP000824890">
    <property type="component" value="Unassembled WGS sequence"/>
</dbReference>
<dbReference type="PROSITE" id="PS51450">
    <property type="entry name" value="LRR"/>
    <property type="match status" value="5"/>
</dbReference>
<gene>
    <name evidence="4" type="ORF">HID58_068133</name>
</gene>
<dbReference type="EMBL" id="JAGKQM010000015">
    <property type="protein sequence ID" value="KAH0880739.1"/>
    <property type="molecule type" value="Genomic_DNA"/>
</dbReference>
<organism evidence="4 5">
    <name type="scientific">Brassica napus</name>
    <name type="common">Rape</name>
    <dbReference type="NCBI Taxonomy" id="3708"/>
    <lineage>
        <taxon>Eukaryota</taxon>
        <taxon>Viridiplantae</taxon>
        <taxon>Streptophyta</taxon>
        <taxon>Embryophyta</taxon>
        <taxon>Tracheophyta</taxon>
        <taxon>Spermatophyta</taxon>
        <taxon>Magnoliopsida</taxon>
        <taxon>eudicotyledons</taxon>
        <taxon>Gunneridae</taxon>
        <taxon>Pentapetalae</taxon>
        <taxon>rosids</taxon>
        <taxon>malvids</taxon>
        <taxon>Brassicales</taxon>
        <taxon>Brassicaceae</taxon>
        <taxon>Brassiceae</taxon>
        <taxon>Brassica</taxon>
    </lineage>
</organism>